<dbReference type="Proteomes" id="UP001596368">
    <property type="component" value="Unassembled WGS sequence"/>
</dbReference>
<evidence type="ECO:0000256" key="2">
    <source>
        <dbReference type="SAM" id="Phobius"/>
    </source>
</evidence>
<comment type="caution">
    <text evidence="4">The sequence shown here is derived from an EMBL/GenBank/DDBJ whole genome shotgun (WGS) entry which is preliminary data.</text>
</comment>
<evidence type="ECO:0000256" key="1">
    <source>
        <dbReference type="SAM" id="MobiDB-lite"/>
    </source>
</evidence>
<reference evidence="4" key="3">
    <citation type="submission" date="2024-09" db="EMBL/GenBank/DDBJ databases">
        <authorList>
            <person name="Sun Q."/>
        </authorList>
    </citation>
    <scope>NUCLEOTIDE SEQUENCE</scope>
    <source>
        <strain evidence="4">NBRC 112578</strain>
    </source>
</reference>
<dbReference type="AlphaFoldDB" id="A0ABD5XXB9"/>
<name>A0ABD5XXB9_9EURY</name>
<keyword evidence="2" id="KW-0812">Transmembrane</keyword>
<feature type="transmembrane region" description="Helical" evidence="2">
    <location>
        <begin position="7"/>
        <end position="24"/>
    </location>
</feature>
<dbReference type="EMBL" id="JBHSZG010000008">
    <property type="protein sequence ID" value="MFC7137820.1"/>
    <property type="molecule type" value="Genomic_DNA"/>
</dbReference>
<feature type="compositionally biased region" description="Basic and acidic residues" evidence="1">
    <location>
        <begin position="66"/>
        <end position="79"/>
    </location>
</feature>
<accession>A0ABD5XXB9</accession>
<dbReference type="EMBL" id="JBHSZG010000008">
    <property type="protein sequence ID" value="MFC7138178.1"/>
    <property type="molecule type" value="Genomic_DNA"/>
</dbReference>
<organism evidence="4 5">
    <name type="scientific">Halobaculum litoreum</name>
    <dbReference type="NCBI Taxonomy" id="3031998"/>
    <lineage>
        <taxon>Archaea</taxon>
        <taxon>Methanobacteriati</taxon>
        <taxon>Methanobacteriota</taxon>
        <taxon>Stenosarchaea group</taxon>
        <taxon>Halobacteria</taxon>
        <taxon>Halobacteriales</taxon>
        <taxon>Haloferacaceae</taxon>
        <taxon>Halobaculum</taxon>
    </lineage>
</organism>
<gene>
    <name evidence="3" type="ORF">ACFQRB_18005</name>
    <name evidence="4" type="ORF">ACFQRB_20265</name>
</gene>
<feature type="region of interest" description="Disordered" evidence="1">
    <location>
        <begin position="56"/>
        <end position="101"/>
    </location>
</feature>
<protein>
    <submittedName>
        <fullName evidence="4">Uncharacterized protein</fullName>
    </submittedName>
</protein>
<evidence type="ECO:0000313" key="3">
    <source>
        <dbReference type="EMBL" id="MFC7137820.1"/>
    </source>
</evidence>
<evidence type="ECO:0000313" key="4">
    <source>
        <dbReference type="EMBL" id="MFC7138178.1"/>
    </source>
</evidence>
<evidence type="ECO:0000313" key="5">
    <source>
        <dbReference type="Proteomes" id="UP001596368"/>
    </source>
</evidence>
<reference evidence="5" key="2">
    <citation type="journal article" date="2019" name="Int. J. Syst. Evol. Microbiol.">
        <title>The Global Catalogue of Microorganisms (GCM) 10K type strain sequencing project: providing services to taxonomists for standard genome sequencing and annotation.</title>
        <authorList>
            <consortium name="The Broad Institute Genomics Platform"/>
            <consortium name="The Broad Institute Genome Sequencing Center for Infectious Disease"/>
            <person name="Wu L."/>
            <person name="Ma J."/>
        </authorList>
    </citation>
    <scope>NUCLEOTIDE SEQUENCE [LARGE SCALE GENOMIC DNA]</scope>
    <source>
        <strain evidence="5">DT92</strain>
    </source>
</reference>
<sequence>MYIRPRLSGRLLPMSLIVFAYLVGPPLFGWYGIFYGPLLLVVVFLFCRLKLPSMLHPEAGMPRPSDLPRRNRAARRDPSTTETTRAVVRNRPTRRPRTDPGVAAVAVSGEWRAPRATAPWDVSSVPDLVNARGYVTHR</sequence>
<reference evidence="4" key="1">
    <citation type="journal article" date="2014" name="Int. J. Syst. Evol. Microbiol.">
        <title>Complete genome sequence of Corynebacterium casei LMG S-19264T (=DSM 44701T), isolated from a smear-ripened cheese.</title>
        <authorList>
            <consortium name="US DOE Joint Genome Institute (JGI-PGF)"/>
            <person name="Walter F."/>
            <person name="Albersmeier A."/>
            <person name="Kalinowski J."/>
            <person name="Ruckert C."/>
        </authorList>
    </citation>
    <scope>NUCLEOTIDE SEQUENCE [LARGE SCALE GENOMIC DNA]</scope>
    <source>
        <strain evidence="4">NBRC 112578</strain>
    </source>
</reference>
<proteinExistence type="predicted"/>
<keyword evidence="2" id="KW-1133">Transmembrane helix</keyword>
<keyword evidence="5" id="KW-1185">Reference proteome</keyword>
<feature type="transmembrane region" description="Helical" evidence="2">
    <location>
        <begin position="30"/>
        <end position="47"/>
    </location>
</feature>
<keyword evidence="2" id="KW-0472">Membrane</keyword>